<evidence type="ECO:0000313" key="2">
    <source>
        <dbReference type="EMBL" id="MFC4535262.1"/>
    </source>
</evidence>
<evidence type="ECO:0000313" key="3">
    <source>
        <dbReference type="Proteomes" id="UP001596004"/>
    </source>
</evidence>
<dbReference type="EMBL" id="JBHSFP010000029">
    <property type="protein sequence ID" value="MFC4535262.1"/>
    <property type="molecule type" value="Genomic_DNA"/>
</dbReference>
<evidence type="ECO:0008006" key="4">
    <source>
        <dbReference type="Google" id="ProtNLM"/>
    </source>
</evidence>
<name>A0ABV9CS54_9ACTN</name>
<dbReference type="RefSeq" id="WP_380847462.1">
    <property type="nucleotide sequence ID" value="NZ_JBHSFP010000029.1"/>
</dbReference>
<dbReference type="Proteomes" id="UP001596004">
    <property type="component" value="Unassembled WGS sequence"/>
</dbReference>
<evidence type="ECO:0000256" key="1">
    <source>
        <dbReference type="SAM" id="SignalP"/>
    </source>
</evidence>
<dbReference type="InterPro" id="IPR006311">
    <property type="entry name" value="TAT_signal"/>
</dbReference>
<gene>
    <name evidence="2" type="ORF">ACFO60_31240</name>
</gene>
<reference evidence="3" key="1">
    <citation type="journal article" date="2019" name="Int. J. Syst. Evol. Microbiol.">
        <title>The Global Catalogue of Microorganisms (GCM) 10K type strain sequencing project: providing services to taxonomists for standard genome sequencing and annotation.</title>
        <authorList>
            <consortium name="The Broad Institute Genomics Platform"/>
            <consortium name="The Broad Institute Genome Sequencing Center for Infectious Disease"/>
            <person name="Wu L."/>
            <person name="Ma J."/>
        </authorList>
    </citation>
    <scope>NUCLEOTIDE SEQUENCE [LARGE SCALE GENOMIC DNA]</scope>
    <source>
        <strain evidence="3">CGMCC 4.7132</strain>
    </source>
</reference>
<proteinExistence type="predicted"/>
<organism evidence="2 3">
    <name type="scientific">Sphaerisporangium dianthi</name>
    <dbReference type="NCBI Taxonomy" id="1436120"/>
    <lineage>
        <taxon>Bacteria</taxon>
        <taxon>Bacillati</taxon>
        <taxon>Actinomycetota</taxon>
        <taxon>Actinomycetes</taxon>
        <taxon>Streptosporangiales</taxon>
        <taxon>Streptosporangiaceae</taxon>
        <taxon>Sphaerisporangium</taxon>
    </lineage>
</organism>
<dbReference type="PROSITE" id="PS51318">
    <property type="entry name" value="TAT"/>
    <property type="match status" value="1"/>
</dbReference>
<keyword evidence="1" id="KW-0732">Signal</keyword>
<comment type="caution">
    <text evidence="2">The sequence shown here is derived from an EMBL/GenBank/DDBJ whole genome shotgun (WGS) entry which is preliminary data.</text>
</comment>
<feature type="signal peptide" evidence="1">
    <location>
        <begin position="1"/>
        <end position="33"/>
    </location>
</feature>
<accession>A0ABV9CS54</accession>
<sequence>MSRTIRTLLGVTAAAGIVALGVPALGSAANASATPAAGVVTGTAATSALHNLRLAQPFLFNYTFNGHLKVAGGNFTLGGRVYLAVKFNNGRVAFSKWQTARSHSITPGGTVYVETTVAAPCAGAKNGYARGYDEVTRTWSPRLPVSICQRID</sequence>
<protein>
    <recommendedName>
        <fullName evidence="4">Secreted protein</fullName>
    </recommendedName>
</protein>
<keyword evidence="3" id="KW-1185">Reference proteome</keyword>
<feature type="chain" id="PRO_5046752682" description="Secreted protein" evidence="1">
    <location>
        <begin position="34"/>
        <end position="152"/>
    </location>
</feature>